<keyword evidence="3" id="KW-1185">Reference proteome</keyword>
<accession>A0A9P4MWD2</accession>
<evidence type="ECO:0000256" key="1">
    <source>
        <dbReference type="SAM" id="Phobius"/>
    </source>
</evidence>
<dbReference type="AlphaFoldDB" id="A0A9P4MWD2"/>
<keyword evidence="1" id="KW-1133">Transmembrane helix</keyword>
<protein>
    <submittedName>
        <fullName evidence="2">Uncharacterized protein</fullName>
    </submittedName>
</protein>
<dbReference type="Proteomes" id="UP000799536">
    <property type="component" value="Unassembled WGS sequence"/>
</dbReference>
<name>A0A9P4MWD2_9PLEO</name>
<keyword evidence="1" id="KW-0812">Transmembrane</keyword>
<reference evidence="2" key="1">
    <citation type="journal article" date="2020" name="Stud. Mycol.">
        <title>101 Dothideomycetes genomes: a test case for predicting lifestyles and emergence of pathogens.</title>
        <authorList>
            <person name="Haridas S."/>
            <person name="Albert R."/>
            <person name="Binder M."/>
            <person name="Bloem J."/>
            <person name="Labutti K."/>
            <person name="Salamov A."/>
            <person name="Andreopoulos B."/>
            <person name="Baker S."/>
            <person name="Barry K."/>
            <person name="Bills G."/>
            <person name="Bluhm B."/>
            <person name="Cannon C."/>
            <person name="Castanera R."/>
            <person name="Culley D."/>
            <person name="Daum C."/>
            <person name="Ezra D."/>
            <person name="Gonzalez J."/>
            <person name="Henrissat B."/>
            <person name="Kuo A."/>
            <person name="Liang C."/>
            <person name="Lipzen A."/>
            <person name="Lutzoni F."/>
            <person name="Magnuson J."/>
            <person name="Mondo S."/>
            <person name="Nolan M."/>
            <person name="Ohm R."/>
            <person name="Pangilinan J."/>
            <person name="Park H.-J."/>
            <person name="Ramirez L."/>
            <person name="Alfaro M."/>
            <person name="Sun H."/>
            <person name="Tritt A."/>
            <person name="Yoshinaga Y."/>
            <person name="Zwiers L.-H."/>
            <person name="Turgeon B."/>
            <person name="Goodwin S."/>
            <person name="Spatafora J."/>
            <person name="Crous P."/>
            <person name="Grigoriev I."/>
        </authorList>
    </citation>
    <scope>NUCLEOTIDE SEQUENCE</scope>
    <source>
        <strain evidence="2">ATCC 74209</strain>
    </source>
</reference>
<gene>
    <name evidence="2" type="ORF">GQ43DRAFT_85520</name>
</gene>
<feature type="transmembrane region" description="Helical" evidence="1">
    <location>
        <begin position="12"/>
        <end position="30"/>
    </location>
</feature>
<comment type="caution">
    <text evidence="2">The sequence shown here is derived from an EMBL/GenBank/DDBJ whole genome shotgun (WGS) entry which is preliminary data.</text>
</comment>
<keyword evidence="1" id="KW-0472">Membrane</keyword>
<evidence type="ECO:0000313" key="3">
    <source>
        <dbReference type="Proteomes" id="UP000799536"/>
    </source>
</evidence>
<dbReference type="EMBL" id="ML993864">
    <property type="protein sequence ID" value="KAF2205012.1"/>
    <property type="molecule type" value="Genomic_DNA"/>
</dbReference>
<proteinExistence type="predicted"/>
<organism evidence="2 3">
    <name type="scientific">Delitschia confertaspora ATCC 74209</name>
    <dbReference type="NCBI Taxonomy" id="1513339"/>
    <lineage>
        <taxon>Eukaryota</taxon>
        <taxon>Fungi</taxon>
        <taxon>Dikarya</taxon>
        <taxon>Ascomycota</taxon>
        <taxon>Pezizomycotina</taxon>
        <taxon>Dothideomycetes</taxon>
        <taxon>Pleosporomycetidae</taxon>
        <taxon>Pleosporales</taxon>
        <taxon>Delitschiaceae</taxon>
        <taxon>Delitschia</taxon>
    </lineage>
</organism>
<evidence type="ECO:0000313" key="2">
    <source>
        <dbReference type="EMBL" id="KAF2205012.1"/>
    </source>
</evidence>
<feature type="transmembrane region" description="Helical" evidence="1">
    <location>
        <begin position="51"/>
        <end position="71"/>
    </location>
</feature>
<sequence>MSCFGDKLYSRVWMFPPISRCAIAAFALLFKNIWRLSGSDEKLQLDITCMIDFLCLLFSLRGIIDCSFFFFLDSFLKFTGALKTNLRVNLAFMSVLAIRPSSGAIPFVLRIQRLRLLYV</sequence>
<feature type="transmembrane region" description="Helical" evidence="1">
    <location>
        <begin position="91"/>
        <end position="109"/>
    </location>
</feature>